<evidence type="ECO:0000313" key="1">
    <source>
        <dbReference type="EMBL" id="RSN74367.1"/>
    </source>
</evidence>
<dbReference type="EMBL" id="RCOS01000096">
    <property type="protein sequence ID" value="RSN74367.1"/>
    <property type="molecule type" value="Genomic_DNA"/>
</dbReference>
<organism evidence="1 2">
    <name type="scientific">Candidatus Methanodesulfokora washburnensis</name>
    <dbReference type="NCBI Taxonomy" id="2478471"/>
    <lineage>
        <taxon>Archaea</taxon>
        <taxon>Thermoproteota</taxon>
        <taxon>Candidatus Korarchaeia</taxon>
        <taxon>Candidatus Korarchaeia incertae sedis</taxon>
        <taxon>Candidatus Methanodesulfokora</taxon>
    </lineage>
</organism>
<proteinExistence type="predicted"/>
<sequence>MDSVLPELLLLLAGMIMLSLSLPSLMAYSNERIDKARYEVLLSEVIRLSDILNKALMMGNGSVLYESVNFGTPVRISSQGSRMILISNLGYRELGVVYSCSGFNVSTYNYNGKLAFLFSGRYKFDVRGIVSDKAKVTIEFSNGWKMTFW</sequence>
<name>A0A429GKQ7_9CREN</name>
<comment type="caution">
    <text evidence="1">The sequence shown here is derived from an EMBL/GenBank/DDBJ whole genome shotgun (WGS) entry which is preliminary data.</text>
</comment>
<dbReference type="AlphaFoldDB" id="A0A429GKQ7"/>
<dbReference type="Proteomes" id="UP000277582">
    <property type="component" value="Unassembled WGS sequence"/>
</dbReference>
<gene>
    <name evidence="1" type="ORF">D6D85_08340</name>
</gene>
<dbReference type="RefSeq" id="WP_125671540.1">
    <property type="nucleotide sequence ID" value="NZ_RCOS01000096.1"/>
</dbReference>
<keyword evidence="2" id="KW-1185">Reference proteome</keyword>
<accession>A0A429GKQ7</accession>
<protein>
    <submittedName>
        <fullName evidence="1">Uncharacterized protein</fullName>
    </submittedName>
</protein>
<reference evidence="1 2" key="1">
    <citation type="submission" date="2018-10" db="EMBL/GenBank/DDBJ databases">
        <title>Co-occurring genomic capacity for anaerobic methane metabolism and dissimilatory sulfite reduction discovered in the Korarchaeota.</title>
        <authorList>
            <person name="Mckay L.J."/>
            <person name="Dlakic M."/>
            <person name="Fields M.W."/>
            <person name="Delmont T.O."/>
            <person name="Eren A.M."/>
            <person name="Jay Z.J."/>
            <person name="Klingelsmith K.B."/>
            <person name="Rusch D.B."/>
            <person name="Inskeep W.P."/>
        </authorList>
    </citation>
    <scope>NUCLEOTIDE SEQUENCE [LARGE SCALE GENOMIC DNA]</scope>
    <source>
        <strain evidence="1 2">MDKW</strain>
    </source>
</reference>
<evidence type="ECO:0000313" key="2">
    <source>
        <dbReference type="Proteomes" id="UP000277582"/>
    </source>
</evidence>